<evidence type="ECO:0000313" key="2">
    <source>
        <dbReference type="Ensembl" id="ENSCSAVP00000001461.1"/>
    </source>
</evidence>
<proteinExistence type="predicted"/>
<dbReference type="HOGENOM" id="CLU_2276464_0_0_1"/>
<sequence>MSETNVRNRKPQTSLGSRTPNVSIDQKPTEQSNRWKIKVALTTVLCALLCVYGYHSSPINAVEITGVVEVPFEGPFALNKKLSKGKRNKICLELLDCQDPSQ</sequence>
<protein>
    <submittedName>
        <fullName evidence="2">Uncharacterized protein</fullName>
    </submittedName>
</protein>
<dbReference type="Ensembl" id="ENSCSAVT00000001480.1">
    <property type="protein sequence ID" value="ENSCSAVP00000001461.1"/>
    <property type="gene ID" value="ENSCSAVG00000000834.1"/>
</dbReference>
<reference evidence="2" key="2">
    <citation type="submission" date="2025-08" db="UniProtKB">
        <authorList>
            <consortium name="Ensembl"/>
        </authorList>
    </citation>
    <scope>IDENTIFICATION</scope>
</reference>
<organism evidence="2 3">
    <name type="scientific">Ciona savignyi</name>
    <name type="common">Pacific transparent sea squirt</name>
    <dbReference type="NCBI Taxonomy" id="51511"/>
    <lineage>
        <taxon>Eukaryota</taxon>
        <taxon>Metazoa</taxon>
        <taxon>Chordata</taxon>
        <taxon>Tunicata</taxon>
        <taxon>Ascidiacea</taxon>
        <taxon>Phlebobranchia</taxon>
        <taxon>Cionidae</taxon>
        <taxon>Ciona</taxon>
    </lineage>
</organism>
<evidence type="ECO:0000313" key="3">
    <source>
        <dbReference type="Proteomes" id="UP000007875"/>
    </source>
</evidence>
<dbReference type="InParanoid" id="H2Y813"/>
<dbReference type="AlphaFoldDB" id="H2Y813"/>
<evidence type="ECO:0000256" key="1">
    <source>
        <dbReference type="SAM" id="MobiDB-lite"/>
    </source>
</evidence>
<feature type="region of interest" description="Disordered" evidence="1">
    <location>
        <begin position="1"/>
        <end position="28"/>
    </location>
</feature>
<dbReference type="Proteomes" id="UP000007875">
    <property type="component" value="Unassembled WGS sequence"/>
</dbReference>
<keyword evidence="3" id="KW-1185">Reference proteome</keyword>
<reference evidence="2" key="3">
    <citation type="submission" date="2025-09" db="UniProtKB">
        <authorList>
            <consortium name="Ensembl"/>
        </authorList>
    </citation>
    <scope>IDENTIFICATION</scope>
</reference>
<reference evidence="3" key="1">
    <citation type="submission" date="2003-08" db="EMBL/GenBank/DDBJ databases">
        <authorList>
            <person name="Birren B."/>
            <person name="Nusbaum C."/>
            <person name="Abebe A."/>
            <person name="Abouelleil A."/>
            <person name="Adekoya E."/>
            <person name="Ait-zahra M."/>
            <person name="Allen N."/>
            <person name="Allen T."/>
            <person name="An P."/>
            <person name="Anderson M."/>
            <person name="Anderson S."/>
            <person name="Arachchi H."/>
            <person name="Armbruster J."/>
            <person name="Bachantsang P."/>
            <person name="Baldwin J."/>
            <person name="Barry A."/>
            <person name="Bayul T."/>
            <person name="Blitshsteyn B."/>
            <person name="Bloom T."/>
            <person name="Blye J."/>
            <person name="Boguslavskiy L."/>
            <person name="Borowsky M."/>
            <person name="Boukhgalter B."/>
            <person name="Brunache A."/>
            <person name="Butler J."/>
            <person name="Calixte N."/>
            <person name="Calvo S."/>
            <person name="Camarata J."/>
            <person name="Campo K."/>
            <person name="Chang J."/>
            <person name="Cheshatsang Y."/>
            <person name="Citroen M."/>
            <person name="Collymore A."/>
            <person name="Considine T."/>
            <person name="Cook A."/>
            <person name="Cooke P."/>
            <person name="Corum B."/>
            <person name="Cuomo C."/>
            <person name="David R."/>
            <person name="Dawoe T."/>
            <person name="Degray S."/>
            <person name="Dodge S."/>
            <person name="Dooley K."/>
            <person name="Dorje P."/>
            <person name="Dorjee K."/>
            <person name="Dorris L."/>
            <person name="Duffey N."/>
            <person name="Dupes A."/>
            <person name="Elkins T."/>
            <person name="Engels R."/>
            <person name="Erickson J."/>
            <person name="Farina A."/>
            <person name="Faro S."/>
            <person name="Ferreira P."/>
            <person name="Fischer H."/>
            <person name="Fitzgerald M."/>
            <person name="Foley K."/>
            <person name="Gage D."/>
            <person name="Galagan J."/>
            <person name="Gearin G."/>
            <person name="Gnerre S."/>
            <person name="Gnirke A."/>
            <person name="Goyette A."/>
            <person name="Graham J."/>
            <person name="Grandbois E."/>
            <person name="Gyaltsen K."/>
            <person name="Hafez N."/>
            <person name="Hagopian D."/>
            <person name="Hagos B."/>
            <person name="Hall J."/>
            <person name="Hatcher B."/>
            <person name="Heller A."/>
            <person name="Higgins H."/>
            <person name="Honan T."/>
            <person name="Horn A."/>
            <person name="Houde N."/>
            <person name="Hughes L."/>
            <person name="Hulme W."/>
            <person name="Husby E."/>
            <person name="Iliev I."/>
            <person name="Jaffe D."/>
            <person name="Jones C."/>
            <person name="Kamal M."/>
            <person name="Kamat A."/>
            <person name="Kamvysselis M."/>
            <person name="Karlsson E."/>
            <person name="Kells C."/>
            <person name="Kieu A."/>
            <person name="Kisner P."/>
            <person name="Kodira C."/>
            <person name="Kulbokas E."/>
            <person name="Labutti K."/>
            <person name="Lama D."/>
            <person name="Landers T."/>
            <person name="Leger J."/>
            <person name="Levine S."/>
            <person name="Lewis D."/>
            <person name="Lewis T."/>
            <person name="Lindblad-toh K."/>
            <person name="Liu X."/>
            <person name="Lokyitsang T."/>
            <person name="Lokyitsang Y."/>
            <person name="Lucien O."/>
            <person name="Lui A."/>
            <person name="Ma L.J."/>
            <person name="Mabbitt R."/>
            <person name="Macdonald J."/>
            <person name="Maclean C."/>
            <person name="Major J."/>
            <person name="Manning J."/>
            <person name="Marabella R."/>
            <person name="Maru K."/>
            <person name="Matthews C."/>
            <person name="Mauceli E."/>
            <person name="Mccarthy M."/>
            <person name="Mcdonough S."/>
            <person name="Mcghee T."/>
            <person name="Meldrim J."/>
            <person name="Meneus L."/>
            <person name="Mesirov J."/>
            <person name="Mihalev A."/>
            <person name="Mihova T."/>
            <person name="Mikkelsen T."/>
            <person name="Mlenga V."/>
            <person name="Moru K."/>
            <person name="Mozes J."/>
            <person name="Mulrain L."/>
            <person name="Munson G."/>
            <person name="Naylor J."/>
            <person name="Newes C."/>
            <person name="Nguyen C."/>
            <person name="Nguyen N."/>
            <person name="Nguyen T."/>
            <person name="Nicol R."/>
            <person name="Nielsen C."/>
            <person name="Nizzari M."/>
            <person name="Norbu C."/>
            <person name="Norbu N."/>
            <person name="O'donnell P."/>
            <person name="Okoawo O."/>
            <person name="O'leary S."/>
            <person name="Omotosho B."/>
            <person name="O'neill K."/>
            <person name="Osman S."/>
            <person name="Parker S."/>
            <person name="Perrin D."/>
            <person name="Phunkhang P."/>
            <person name="Piqani B."/>
            <person name="Purcell S."/>
            <person name="Rachupka T."/>
            <person name="Ramasamy U."/>
            <person name="Rameau R."/>
            <person name="Ray V."/>
            <person name="Raymond C."/>
            <person name="Retta R."/>
            <person name="Richardson S."/>
            <person name="Rise C."/>
            <person name="Rodriguez J."/>
            <person name="Rogers J."/>
            <person name="Rogov P."/>
            <person name="Rutman M."/>
            <person name="Schupbach R."/>
            <person name="Seaman C."/>
            <person name="Settipalli S."/>
            <person name="Sharpe T."/>
            <person name="Sheridan J."/>
            <person name="Sherpa N."/>
            <person name="Shi J."/>
            <person name="Smirnov S."/>
            <person name="Smith C."/>
            <person name="Sougnez C."/>
            <person name="Spencer B."/>
            <person name="Stalker J."/>
            <person name="Stange-thomann N."/>
            <person name="Stavropoulos S."/>
            <person name="Stetson K."/>
            <person name="Stone C."/>
            <person name="Stone S."/>
            <person name="Stubbs M."/>
            <person name="Talamas J."/>
            <person name="Tchuinga P."/>
            <person name="Tenzing P."/>
            <person name="Tesfaye S."/>
            <person name="Theodore J."/>
            <person name="Thoulutsang Y."/>
            <person name="Topham K."/>
            <person name="Towey S."/>
            <person name="Tsamla T."/>
            <person name="Tsomo N."/>
            <person name="Vallee D."/>
            <person name="Vassiliev H."/>
            <person name="Venkataraman V."/>
            <person name="Vinson J."/>
            <person name="Vo A."/>
            <person name="Wade C."/>
            <person name="Wang S."/>
            <person name="Wangchuk T."/>
            <person name="Wangdi T."/>
            <person name="Whittaker C."/>
            <person name="Wilkinson J."/>
            <person name="Wu Y."/>
            <person name="Wyman D."/>
            <person name="Yadav S."/>
            <person name="Yang S."/>
            <person name="Yang X."/>
            <person name="Yeager S."/>
            <person name="Yee E."/>
            <person name="Young G."/>
            <person name="Zainoun J."/>
            <person name="Zembeck L."/>
            <person name="Zimmer A."/>
            <person name="Zody M."/>
            <person name="Lander E."/>
        </authorList>
    </citation>
    <scope>NUCLEOTIDE SEQUENCE [LARGE SCALE GENOMIC DNA]</scope>
</reference>
<name>H2Y813_CIOSA</name>
<accession>H2Y813</accession>